<dbReference type="Proteomes" id="UP000277811">
    <property type="component" value="Unassembled WGS sequence"/>
</dbReference>
<dbReference type="AlphaFoldDB" id="A0A498R8B8"/>
<dbReference type="Pfam" id="PF00158">
    <property type="entry name" value="Sigma54_activat"/>
    <property type="match status" value="1"/>
</dbReference>
<dbReference type="PROSITE" id="PS00676">
    <property type="entry name" value="SIGMA54_INTERACT_2"/>
    <property type="match status" value="1"/>
</dbReference>
<evidence type="ECO:0000259" key="4">
    <source>
        <dbReference type="PROSITE" id="PS50045"/>
    </source>
</evidence>
<evidence type="ECO:0000259" key="6">
    <source>
        <dbReference type="PROSITE" id="PS51372"/>
    </source>
</evidence>
<dbReference type="SUPFAM" id="SSF52540">
    <property type="entry name" value="P-loop containing nucleoside triphosphate hydrolases"/>
    <property type="match status" value="1"/>
</dbReference>
<accession>A0A498R8B8</accession>
<dbReference type="InterPro" id="IPR036095">
    <property type="entry name" value="PTS_EIIB-like_sf"/>
</dbReference>
<reference evidence="7 8" key="1">
    <citation type="submission" date="2018-06" db="EMBL/GenBank/DDBJ databases">
        <authorList>
            <person name="Strepis N."/>
        </authorList>
    </citation>
    <scope>NUCLEOTIDE SEQUENCE [LARGE SCALE GENOMIC DNA]</scope>
    <source>
        <strain evidence="7">LUCI</strain>
    </source>
</reference>
<dbReference type="GO" id="GO:0008982">
    <property type="term" value="F:protein-N(PI)-phosphohistidine-sugar phosphotransferase activity"/>
    <property type="evidence" value="ECO:0007669"/>
    <property type="project" value="InterPro"/>
</dbReference>
<evidence type="ECO:0000259" key="5">
    <source>
        <dbReference type="PROSITE" id="PS51096"/>
    </source>
</evidence>
<feature type="domain" description="PTS EIIA type-4" evidence="5">
    <location>
        <begin position="581"/>
        <end position="715"/>
    </location>
</feature>
<dbReference type="InterPro" id="IPR027417">
    <property type="entry name" value="P-loop_NTPase"/>
</dbReference>
<dbReference type="OrthoDB" id="1632886at2"/>
<dbReference type="Gene3D" id="3.40.50.510">
    <property type="entry name" value="Phosphotransferase system, mannose-type IIA component"/>
    <property type="match status" value="1"/>
</dbReference>
<dbReference type="RefSeq" id="WP_122628684.1">
    <property type="nucleotide sequence ID" value="NZ_UPPP01000080.1"/>
</dbReference>
<keyword evidence="3" id="KW-0067">ATP-binding</keyword>
<dbReference type="InterPro" id="IPR002078">
    <property type="entry name" value="Sigma_54_int"/>
</dbReference>
<organism evidence="7 8">
    <name type="scientific">Lucifera butyrica</name>
    <dbReference type="NCBI Taxonomy" id="1351585"/>
    <lineage>
        <taxon>Bacteria</taxon>
        <taxon>Bacillati</taxon>
        <taxon>Bacillota</taxon>
        <taxon>Negativicutes</taxon>
        <taxon>Veillonellales</taxon>
        <taxon>Veillonellaceae</taxon>
        <taxon>Lucifera</taxon>
    </lineage>
</organism>
<dbReference type="SUPFAM" id="SSF63520">
    <property type="entry name" value="PTS-regulatory domain, PRD"/>
    <property type="match status" value="2"/>
</dbReference>
<proteinExistence type="predicted"/>
<name>A0A498R8B8_9FIRM</name>
<evidence type="ECO:0000256" key="3">
    <source>
        <dbReference type="ARBA" id="ARBA00022840"/>
    </source>
</evidence>
<dbReference type="EMBL" id="UPPP01000080">
    <property type="protein sequence ID" value="VBB07754.1"/>
    <property type="molecule type" value="Genomic_DNA"/>
</dbReference>
<dbReference type="PROSITE" id="PS51372">
    <property type="entry name" value="PRD_2"/>
    <property type="match status" value="2"/>
</dbReference>
<evidence type="ECO:0000313" key="8">
    <source>
        <dbReference type="Proteomes" id="UP000277811"/>
    </source>
</evidence>
<dbReference type="PANTHER" id="PTHR32071:SF90">
    <property type="entry name" value="TRANSCRIPTIONAL REGULATORY PROTEIN LEVR"/>
    <property type="match status" value="1"/>
</dbReference>
<dbReference type="PROSITE" id="PS51096">
    <property type="entry name" value="PTS_EIIA_TYPE_4"/>
    <property type="match status" value="1"/>
</dbReference>
<feature type="domain" description="Sigma-54 factor interaction" evidence="4">
    <location>
        <begin position="117"/>
        <end position="353"/>
    </location>
</feature>
<dbReference type="GO" id="GO:0016020">
    <property type="term" value="C:membrane"/>
    <property type="evidence" value="ECO:0007669"/>
    <property type="project" value="InterPro"/>
</dbReference>
<dbReference type="GO" id="GO:0006355">
    <property type="term" value="P:regulation of DNA-templated transcription"/>
    <property type="evidence" value="ECO:0007669"/>
    <property type="project" value="InterPro"/>
</dbReference>
<dbReference type="SUPFAM" id="SSF53062">
    <property type="entry name" value="PTS system fructose IIA component-like"/>
    <property type="match status" value="1"/>
</dbReference>
<dbReference type="InterPro" id="IPR036662">
    <property type="entry name" value="PTS_EIIA_man-typ_sf"/>
</dbReference>
<dbReference type="Pfam" id="PF00874">
    <property type="entry name" value="PRD"/>
    <property type="match status" value="2"/>
</dbReference>
<keyword evidence="2" id="KW-0547">Nucleotide-binding</keyword>
<dbReference type="Gene3D" id="1.10.1790.10">
    <property type="entry name" value="PRD domain"/>
    <property type="match status" value="2"/>
</dbReference>
<gene>
    <name evidence="7" type="ORF">LUCI_3019</name>
</gene>
<dbReference type="CDD" id="cd00009">
    <property type="entry name" value="AAA"/>
    <property type="match status" value="1"/>
</dbReference>
<dbReference type="GO" id="GO:0005524">
    <property type="term" value="F:ATP binding"/>
    <property type="evidence" value="ECO:0007669"/>
    <property type="project" value="UniProtKB-KW"/>
</dbReference>
<evidence type="ECO:0000256" key="1">
    <source>
        <dbReference type="ARBA" id="ARBA00022679"/>
    </source>
</evidence>
<dbReference type="SUPFAM" id="SSF52794">
    <property type="entry name" value="PTS system IIB component-like"/>
    <property type="match status" value="1"/>
</dbReference>
<dbReference type="GO" id="GO:0009401">
    <property type="term" value="P:phosphoenolpyruvate-dependent sugar phosphotransferase system"/>
    <property type="evidence" value="ECO:0007669"/>
    <property type="project" value="InterPro"/>
</dbReference>
<dbReference type="InterPro" id="IPR004701">
    <property type="entry name" value="PTS_EIIA_man-typ"/>
</dbReference>
<dbReference type="Gene3D" id="3.40.50.2300">
    <property type="match status" value="1"/>
</dbReference>
<dbReference type="Gene3D" id="3.40.50.300">
    <property type="entry name" value="P-loop containing nucleotide triphosphate hydrolases"/>
    <property type="match status" value="1"/>
</dbReference>
<sequence length="930" mass="105821">MKKLDLVMQFIENNVSYDSFINKIQQDMNPGIDAAQIQQELGIIRNNASTILNNLWKQNRLIKISSRPVTFFPGHILTQITKECSLGRKNMYTFTELKHALITFNVEKTQKDPFLRLLGNNSSLLNQISQAKAAIVYPPKGLHTLILGESGVGKTTFASAMHEYGMLLKNKTLEEFPFITFNCADYFNNPHLLLSQLFGHAKNSFTGADKDKEGLVEKANGGILFLDEIHRLPPDGQEMLFHLMDKGEYNRLGETGSKRISNLLIIGATTEEPNGSLLATFIRRIPVTITLPSFIEKPISEKVEIVEHFFYVEAVNLNKRIAITPEVLKALAIYDFKVGNIGQLRSEIKLLCAKAFLQHLQNNQAISIEFSMLTKEIREGLFNYAKQEKDVKNYLNVFSENIIISPTKEYDYYPFEIKNDIYDLISNKLNDLKQQGLSSENINESLKKEVDQYFSGIMKNFHNAHINITMLYKLIPKEIVDITSELIEFSQHYLVTKFNNKFIFGLSFHIQALLKRIQEGKLIQNNHLAKIKRENPKEFRLAKELVKILSEKFGILIPEAEKGFLALLLAHNKLESPNDEKIGVIIVCHGEATATSIANVANSLLNADWIKAIDMPLNATINETYNKVKNAAYAINRGKGILLLVDMGSLMKFNEQLMTDTGIKVKTIDNVSTPLALEVLRNVLYKMDDLDTLYDALTAQKNIAPIPVKKKQTAILSVCITGKGSSLLAKNILEELINRHYHETVKIIIVNYLDAKKQLPTIQQNYDVVAVIGNINPDLGLPYFPINKLLDTSFQKQFFHLLDSNLQNTLPAVQTTKTVYETAKEMLEQYVKYINPKFAVISIKKCIDKIHNVPSNEDLLLDLIVHMGCMLDRCIHKDAILFENIHSFRKENQADFEQIRNIINDLANEYDTVINDDEVCYIVKIIKYRI</sequence>
<dbReference type="InterPro" id="IPR011608">
    <property type="entry name" value="PRD"/>
</dbReference>
<protein>
    <submittedName>
        <fullName evidence="7">Phosphotransferase system eiib component type 2/3</fullName>
    </submittedName>
</protein>
<feature type="domain" description="PRD" evidence="6">
    <location>
        <begin position="474"/>
        <end position="579"/>
    </location>
</feature>
<dbReference type="PANTHER" id="PTHR32071">
    <property type="entry name" value="TRANSCRIPTIONAL REGULATORY PROTEIN"/>
    <property type="match status" value="1"/>
</dbReference>
<dbReference type="PROSITE" id="PS50045">
    <property type="entry name" value="SIGMA54_INTERACT_4"/>
    <property type="match status" value="1"/>
</dbReference>
<dbReference type="InterPro" id="IPR025943">
    <property type="entry name" value="Sigma_54_int_dom_ATP-bd_2"/>
</dbReference>
<feature type="domain" description="PRD" evidence="6">
    <location>
        <begin position="814"/>
        <end position="930"/>
    </location>
</feature>
<dbReference type="InterPro" id="IPR003593">
    <property type="entry name" value="AAA+_ATPase"/>
</dbReference>
<keyword evidence="8" id="KW-1185">Reference proteome</keyword>
<dbReference type="Pfam" id="PF03610">
    <property type="entry name" value="EIIA-man"/>
    <property type="match status" value="1"/>
</dbReference>
<evidence type="ECO:0000313" key="7">
    <source>
        <dbReference type="EMBL" id="VBB07754.1"/>
    </source>
</evidence>
<dbReference type="InterPro" id="IPR036634">
    <property type="entry name" value="PRD_sf"/>
</dbReference>
<keyword evidence="1 7" id="KW-0808">Transferase</keyword>
<dbReference type="SMART" id="SM00382">
    <property type="entry name" value="AAA"/>
    <property type="match status" value="1"/>
</dbReference>
<evidence type="ECO:0000256" key="2">
    <source>
        <dbReference type="ARBA" id="ARBA00022741"/>
    </source>
</evidence>